<dbReference type="AlphaFoldDB" id="A0A7Y8KZ01"/>
<dbReference type="EMBL" id="VYGV01000026">
    <property type="protein sequence ID" value="NWF48300.1"/>
    <property type="molecule type" value="Genomic_DNA"/>
</dbReference>
<organism evidence="2 3">
    <name type="scientific">Hydrogenophaga aromaticivorans</name>
    <dbReference type="NCBI Taxonomy" id="2610898"/>
    <lineage>
        <taxon>Bacteria</taxon>
        <taxon>Pseudomonadati</taxon>
        <taxon>Pseudomonadota</taxon>
        <taxon>Betaproteobacteria</taxon>
        <taxon>Burkholderiales</taxon>
        <taxon>Comamonadaceae</taxon>
        <taxon>Hydrogenophaga</taxon>
    </lineage>
</organism>
<evidence type="ECO:0000313" key="3">
    <source>
        <dbReference type="Proteomes" id="UP000545507"/>
    </source>
</evidence>
<keyword evidence="3" id="KW-1185">Reference proteome</keyword>
<accession>A0A7Y8KZ01</accession>
<dbReference type="Proteomes" id="UP000545507">
    <property type="component" value="Unassembled WGS sequence"/>
</dbReference>
<evidence type="ECO:0000313" key="2">
    <source>
        <dbReference type="EMBL" id="NWF48300.1"/>
    </source>
</evidence>
<dbReference type="RefSeq" id="WP_177138854.1">
    <property type="nucleotide sequence ID" value="NZ_JAGPWB010000032.1"/>
</dbReference>
<feature type="region of interest" description="Disordered" evidence="1">
    <location>
        <begin position="73"/>
        <end position="105"/>
    </location>
</feature>
<reference evidence="2 3" key="1">
    <citation type="submission" date="2019-09" db="EMBL/GenBank/DDBJ databases">
        <title>Hydrogenophaga aromatica sp. nov., isolated from a para-xylene-degrading enrichment culture.</title>
        <authorList>
            <person name="Tancsics A."/>
            <person name="Banerjee S."/>
        </authorList>
    </citation>
    <scope>NUCLEOTIDE SEQUENCE [LARGE SCALE GENOMIC DNA]</scope>
    <source>
        <strain evidence="2 3">D2P1</strain>
    </source>
</reference>
<gene>
    <name evidence="2" type="ORF">F3K02_24045</name>
</gene>
<evidence type="ECO:0000256" key="1">
    <source>
        <dbReference type="SAM" id="MobiDB-lite"/>
    </source>
</evidence>
<comment type="caution">
    <text evidence="2">The sequence shown here is derived from an EMBL/GenBank/DDBJ whole genome shotgun (WGS) entry which is preliminary data.</text>
</comment>
<proteinExistence type="predicted"/>
<protein>
    <submittedName>
        <fullName evidence="2">Uncharacterized protein</fullName>
    </submittedName>
</protein>
<name>A0A7Y8KZ01_9BURK</name>
<sequence length="105" mass="11625">MRTGSGVLQSGMTWRFTREANKAHFSHEPNSTCRSSEGPLRHAMLAQERIDRTNPLSQGETDSRELEMIKDLAEASDISPQLRPQPIGSDTMRAQDGSEPLQGAM</sequence>